<reference evidence="2" key="1">
    <citation type="submission" date="2023-06" db="EMBL/GenBank/DDBJ databases">
        <authorList>
            <consortium name="Lawrence Berkeley National Laboratory"/>
            <person name="Ahrendt S."/>
            <person name="Sahu N."/>
            <person name="Indic B."/>
            <person name="Wong-Bajracharya J."/>
            <person name="Merenyi Z."/>
            <person name="Ke H.-M."/>
            <person name="Monk M."/>
            <person name="Kocsube S."/>
            <person name="Drula E."/>
            <person name="Lipzen A."/>
            <person name="Balint B."/>
            <person name="Henrissat B."/>
            <person name="Andreopoulos B."/>
            <person name="Martin F.M."/>
            <person name="Harder C.B."/>
            <person name="Rigling D."/>
            <person name="Ford K.L."/>
            <person name="Foster G.D."/>
            <person name="Pangilinan J."/>
            <person name="Papanicolaou A."/>
            <person name="Barry K."/>
            <person name="LaButti K."/>
            <person name="Viragh M."/>
            <person name="Koriabine M."/>
            <person name="Yan M."/>
            <person name="Riley R."/>
            <person name="Champramary S."/>
            <person name="Plett K.L."/>
            <person name="Tsai I.J."/>
            <person name="Slot J."/>
            <person name="Sipos G."/>
            <person name="Plett J."/>
            <person name="Nagy L.G."/>
            <person name="Grigoriev I.V."/>
        </authorList>
    </citation>
    <scope>NUCLEOTIDE SEQUENCE</scope>
    <source>
        <strain evidence="2">CCBAS 213</strain>
    </source>
</reference>
<proteinExistence type="predicted"/>
<dbReference type="AlphaFoldDB" id="A0AA39TQP5"/>
<protein>
    <recommendedName>
        <fullName evidence="1">Chromo domain-containing protein</fullName>
    </recommendedName>
</protein>
<sequence length="932" mass="106364">MLIPPYCDEAENGYWYPISQPWHLQHDNHFSSSWIYKQLFDPSKKEIFCDRMLHIKTHPDAAPIRTDSLHWRPQPIPGMVKLLLGIPFVYDIDGNPDQRVTMAAGHTLESIKEMYSEIYPEVNALAQKLGQLTYGGNINNVTFGPIFQLDLKENLRSANRGPRKTTDGSFTLAVTSEQGNGIGITKPGIQCSTFEGRRQIQAVLRVLHRLYHLLMPCSVSKLEWEIMEAHYELMNVISFGGLDPNGTGCQLNSSSGEIDLHLLIGTIQGSWHTDIGDDWTKWTFLVIVFNLPPGSDPGPFFLGRLGIYIRENTWIVFLIFRGNDIHCGAHPHEGPLSDELIGGVTKCWTYTSRTNRCAYVNYPNNVATQWTGTMAMNHPTGWGNSSVHDKQEMNRKTFSDEDSIMLGNMSETKNRLAREAIMDFHDKLAQVGINLDTTKVLQMMTFTNDDGQTEHWWSWYEWYRNLCSKTFIHITKNQLHQTQRQLDFRKSSRLPAFVAVERHAVMQRSDDISDLHTRYWRVQAVVDRSFEDGKVVWFVEISGSDEIQKISNTTACLKTPNNRVLFQQFIANDILINKTPTSLEAHIPPQLEIDATVTLLFFHNNDDCDSEQVPVQQHATSAGENFQNDIWEIENILDMDFTMDTLQYLIKWRGDIPNSWVTHRDIEEYAPSALAEYRSQIGETNYLATLFDLDDDIIGSSSEHPPKRYRVDKTIQLQDTTAWASLLHLDACVAELHALVEKHESLGANKYRFHTPAFSALVEQLIEWNNAQNQYSSYMSFAGNTSNWSNISALMILQHVMNTAEILSSLNIEEYKIDLFQRALSSELSRSYIILYDWFIHMGPALAWALVRYNDMMSTEQMKSTYPILGPLVKHVTNYVRADIQKLCASGSSWQGDALGDVALIKDDLFGLCKGKGETVTLPDIHWGYHNP</sequence>
<comment type="caution">
    <text evidence="2">The sequence shown here is derived from an EMBL/GenBank/DDBJ whole genome shotgun (WGS) entry which is preliminary data.</text>
</comment>
<keyword evidence="3" id="KW-1185">Reference proteome</keyword>
<dbReference type="InterPro" id="IPR016197">
    <property type="entry name" value="Chromo-like_dom_sf"/>
</dbReference>
<organism evidence="2 3">
    <name type="scientific">Armillaria tabescens</name>
    <name type="common">Ringless honey mushroom</name>
    <name type="synonym">Agaricus tabescens</name>
    <dbReference type="NCBI Taxonomy" id="1929756"/>
    <lineage>
        <taxon>Eukaryota</taxon>
        <taxon>Fungi</taxon>
        <taxon>Dikarya</taxon>
        <taxon>Basidiomycota</taxon>
        <taxon>Agaricomycotina</taxon>
        <taxon>Agaricomycetes</taxon>
        <taxon>Agaricomycetidae</taxon>
        <taxon>Agaricales</taxon>
        <taxon>Marasmiineae</taxon>
        <taxon>Physalacriaceae</taxon>
        <taxon>Desarmillaria</taxon>
    </lineage>
</organism>
<dbReference type="InterPro" id="IPR000953">
    <property type="entry name" value="Chromo/chromo_shadow_dom"/>
</dbReference>
<dbReference type="RefSeq" id="XP_060334634.1">
    <property type="nucleotide sequence ID" value="XM_060476952.1"/>
</dbReference>
<dbReference type="SUPFAM" id="SSF54160">
    <property type="entry name" value="Chromo domain-like"/>
    <property type="match status" value="1"/>
</dbReference>
<evidence type="ECO:0000313" key="3">
    <source>
        <dbReference type="Proteomes" id="UP001175211"/>
    </source>
</evidence>
<dbReference type="EMBL" id="JAUEPS010000008">
    <property type="protein sequence ID" value="KAK0463168.1"/>
    <property type="molecule type" value="Genomic_DNA"/>
</dbReference>
<dbReference type="GeneID" id="85360500"/>
<accession>A0AA39TQP5</accession>
<evidence type="ECO:0000313" key="2">
    <source>
        <dbReference type="EMBL" id="KAK0463168.1"/>
    </source>
</evidence>
<dbReference type="Gene3D" id="2.40.50.40">
    <property type="match status" value="1"/>
</dbReference>
<evidence type="ECO:0000259" key="1">
    <source>
        <dbReference type="PROSITE" id="PS50013"/>
    </source>
</evidence>
<name>A0AA39TQP5_ARMTA</name>
<dbReference type="GO" id="GO:0006338">
    <property type="term" value="P:chromatin remodeling"/>
    <property type="evidence" value="ECO:0007669"/>
    <property type="project" value="UniProtKB-ARBA"/>
</dbReference>
<gene>
    <name evidence="2" type="ORF">EV420DRAFT_1639277</name>
</gene>
<dbReference type="Proteomes" id="UP001175211">
    <property type="component" value="Unassembled WGS sequence"/>
</dbReference>
<feature type="domain" description="Chromo" evidence="1">
    <location>
        <begin position="631"/>
        <end position="680"/>
    </location>
</feature>
<dbReference type="PROSITE" id="PS50013">
    <property type="entry name" value="CHROMO_2"/>
    <property type="match status" value="1"/>
</dbReference>